<feature type="domain" description="AbiEi antitoxin N-terminal" evidence="1">
    <location>
        <begin position="11"/>
        <end position="46"/>
    </location>
</feature>
<evidence type="ECO:0000259" key="1">
    <source>
        <dbReference type="Pfam" id="PF13338"/>
    </source>
</evidence>
<protein>
    <submittedName>
        <fullName evidence="2">Transcriptional regulator</fullName>
    </submittedName>
</protein>
<proteinExistence type="predicted"/>
<evidence type="ECO:0000313" key="2">
    <source>
        <dbReference type="EMBL" id="ASS37474.1"/>
    </source>
</evidence>
<name>A0A223AR72_9FIRM</name>
<organism evidence="2 3">
    <name type="scientific">Mogibacterium pumilum</name>
    <dbReference type="NCBI Taxonomy" id="86332"/>
    <lineage>
        <taxon>Bacteria</taxon>
        <taxon>Bacillati</taxon>
        <taxon>Bacillota</taxon>
        <taxon>Clostridia</taxon>
        <taxon>Peptostreptococcales</taxon>
        <taxon>Anaerovoracaceae</taxon>
        <taxon>Mogibacterium</taxon>
    </lineage>
</organism>
<keyword evidence="3" id="KW-1185">Reference proteome</keyword>
<dbReference type="OrthoDB" id="9801429at2"/>
<evidence type="ECO:0000313" key="3">
    <source>
        <dbReference type="Proteomes" id="UP000214689"/>
    </source>
</evidence>
<dbReference type="InterPro" id="IPR025159">
    <property type="entry name" value="AbiEi_N"/>
</dbReference>
<gene>
    <name evidence="2" type="ORF">AXF17_02680</name>
</gene>
<dbReference type="Pfam" id="PF13338">
    <property type="entry name" value="AbiEi_4"/>
    <property type="match status" value="1"/>
</dbReference>
<dbReference type="Proteomes" id="UP000214689">
    <property type="component" value="Chromosome"/>
</dbReference>
<sequence>MNALEKYFLESNIITNKQAEEIGIKRHVLASLVKKGELERVKNGVYKKKDAMDDDFAAISLNNEQVVFSFHTALYLLGFSDRTPNIFHISVPQGYNAGHIKRKFPNIKVHYVKKDFFHLGVIKTKTPLGSDVKCYNMERCICDIVSERKTIDKQIFIGAMTGYFNSKDKNIRNLIKYSRILGMEDEIRKYTEVL</sequence>
<dbReference type="EMBL" id="CP016199">
    <property type="protein sequence ID" value="ASS37474.1"/>
    <property type="molecule type" value="Genomic_DNA"/>
</dbReference>
<dbReference type="AlphaFoldDB" id="A0A223AR72"/>
<reference evidence="3" key="1">
    <citation type="submission" date="2016-05" db="EMBL/GenBank/DDBJ databases">
        <authorList>
            <person name="Holder M.E."/>
            <person name="Ajami N.J."/>
            <person name="Petrosino J.F."/>
        </authorList>
    </citation>
    <scope>NUCLEOTIDE SEQUENCE [LARGE SCALE GENOMIC DNA]</scope>
    <source>
        <strain evidence="3">ATCC 700696</strain>
    </source>
</reference>
<accession>A0A223AR72</accession>
<dbReference type="RefSeq" id="WP_094233697.1">
    <property type="nucleotide sequence ID" value="NZ_CP016199.1"/>
</dbReference>